<dbReference type="GO" id="GO:0005737">
    <property type="term" value="C:cytoplasm"/>
    <property type="evidence" value="ECO:0007669"/>
    <property type="project" value="TreeGrafter"/>
</dbReference>
<name>A0A1Z5K997_FISSO</name>
<organism evidence="4 5">
    <name type="scientific">Fistulifera solaris</name>
    <name type="common">Oleaginous diatom</name>
    <dbReference type="NCBI Taxonomy" id="1519565"/>
    <lineage>
        <taxon>Eukaryota</taxon>
        <taxon>Sar</taxon>
        <taxon>Stramenopiles</taxon>
        <taxon>Ochrophyta</taxon>
        <taxon>Bacillariophyta</taxon>
        <taxon>Bacillariophyceae</taxon>
        <taxon>Bacillariophycidae</taxon>
        <taxon>Naviculales</taxon>
        <taxon>Naviculaceae</taxon>
        <taxon>Fistulifera</taxon>
    </lineage>
</organism>
<protein>
    <recommendedName>
        <fullName evidence="6">Protein-L-isoaspartate(D-aspartate) O-methyltransferase</fullName>
    </recommendedName>
</protein>
<evidence type="ECO:0000256" key="1">
    <source>
        <dbReference type="ARBA" id="ARBA00005369"/>
    </source>
</evidence>
<proteinExistence type="inferred from homology"/>
<dbReference type="InterPro" id="IPR029063">
    <property type="entry name" value="SAM-dependent_MTases_sf"/>
</dbReference>
<sequence length="450" mass="50961">MAWRSSGRTNDELVNNLKRFGVIRTPQIEAAFRAVDRKFFVPTKQSHLAYTDQPIREGNIHISAPHIYGTILEALDLPSTEAGSTFLNLGSGTGYLTCLVTQVMGPQTIAYNVELQDEPFRHGQHAVQQWQHASRQTRHPPKMVFLQGNGLMLHPSEGEACMGFDRIYVGAALELEALQPIANLLRPNGVLVCPVGDELVKVTRLSRSEALTMDISANTFRLRPPLLHHRDFVTEVISGVRFTGMIDSKSSAPLIIPHRIWEPALHSYYSETFRTACRTVLLCANADPSRHVDAPALLPRALWLEVLSYTHRDWFDLPLSDEDQLRIRLRQLEATLRQTEQAKRDLEDQLRLAQEERDLHRRMAQYMQQVVGSSSTRRIMLRELDDDLDEVVDETMAEDEEDEEDGDEEDEDDSEDDDGMEEEAIDAISSSAQAERSRTYRAVSIGSENT</sequence>
<dbReference type="Gene3D" id="3.40.50.150">
    <property type="entry name" value="Vaccinia Virus protein VP39"/>
    <property type="match status" value="1"/>
</dbReference>
<evidence type="ECO:0008006" key="6">
    <source>
        <dbReference type="Google" id="ProtNLM"/>
    </source>
</evidence>
<dbReference type="InParanoid" id="A0A1Z5K997"/>
<dbReference type="GO" id="GO:0004719">
    <property type="term" value="F:protein-L-isoaspartate (D-aspartate) O-methyltransferase activity"/>
    <property type="evidence" value="ECO:0007669"/>
    <property type="project" value="InterPro"/>
</dbReference>
<keyword evidence="2" id="KW-0175">Coiled coil</keyword>
<dbReference type="AlphaFoldDB" id="A0A1Z5K997"/>
<evidence type="ECO:0000256" key="3">
    <source>
        <dbReference type="SAM" id="MobiDB-lite"/>
    </source>
</evidence>
<dbReference type="PANTHER" id="PTHR11579">
    <property type="entry name" value="PROTEIN-L-ISOASPARTATE O-METHYLTRANSFERASE"/>
    <property type="match status" value="1"/>
</dbReference>
<dbReference type="SUPFAM" id="SSF53335">
    <property type="entry name" value="S-adenosyl-L-methionine-dependent methyltransferases"/>
    <property type="match status" value="1"/>
</dbReference>
<dbReference type="Pfam" id="PF01135">
    <property type="entry name" value="PCMT"/>
    <property type="match status" value="1"/>
</dbReference>
<comment type="caution">
    <text evidence="4">The sequence shown here is derived from an EMBL/GenBank/DDBJ whole genome shotgun (WGS) entry which is preliminary data.</text>
</comment>
<dbReference type="Proteomes" id="UP000198406">
    <property type="component" value="Unassembled WGS sequence"/>
</dbReference>
<dbReference type="OrthoDB" id="10257972at2759"/>
<dbReference type="PANTHER" id="PTHR11579:SF9">
    <property type="entry name" value="PROTEIN-L-ISOASPARTATE O-METHYLTRANSFERASE"/>
    <property type="match status" value="1"/>
</dbReference>
<dbReference type="EMBL" id="BDSP01000190">
    <property type="protein sequence ID" value="GAX22766.1"/>
    <property type="molecule type" value="Genomic_DNA"/>
</dbReference>
<accession>A0A1Z5K997</accession>
<keyword evidence="5" id="KW-1185">Reference proteome</keyword>
<gene>
    <name evidence="4" type="ORF">FisN_11Hh343</name>
</gene>
<feature type="coiled-coil region" evidence="2">
    <location>
        <begin position="322"/>
        <end position="363"/>
    </location>
</feature>
<reference evidence="4 5" key="1">
    <citation type="journal article" date="2015" name="Plant Cell">
        <title>Oil accumulation by the oleaginous diatom Fistulifera solaris as revealed by the genome and transcriptome.</title>
        <authorList>
            <person name="Tanaka T."/>
            <person name="Maeda Y."/>
            <person name="Veluchamy A."/>
            <person name="Tanaka M."/>
            <person name="Abida H."/>
            <person name="Marechal E."/>
            <person name="Bowler C."/>
            <person name="Muto M."/>
            <person name="Sunaga Y."/>
            <person name="Tanaka M."/>
            <person name="Yoshino T."/>
            <person name="Taniguchi T."/>
            <person name="Fukuda Y."/>
            <person name="Nemoto M."/>
            <person name="Matsumoto M."/>
            <person name="Wong P.S."/>
            <person name="Aburatani S."/>
            <person name="Fujibuchi W."/>
        </authorList>
    </citation>
    <scope>NUCLEOTIDE SEQUENCE [LARGE SCALE GENOMIC DNA]</scope>
    <source>
        <strain evidence="4 5">JPCC DA0580</strain>
    </source>
</reference>
<dbReference type="CDD" id="cd02440">
    <property type="entry name" value="AdoMet_MTases"/>
    <property type="match status" value="1"/>
</dbReference>
<feature type="region of interest" description="Disordered" evidence="3">
    <location>
        <begin position="394"/>
        <end position="450"/>
    </location>
</feature>
<evidence type="ECO:0000256" key="2">
    <source>
        <dbReference type="SAM" id="Coils"/>
    </source>
</evidence>
<evidence type="ECO:0000313" key="5">
    <source>
        <dbReference type="Proteomes" id="UP000198406"/>
    </source>
</evidence>
<comment type="similarity">
    <text evidence="1">Belongs to the methyltransferase superfamily. L-isoaspartyl/D-aspartyl protein methyltransferase family.</text>
</comment>
<feature type="compositionally biased region" description="Acidic residues" evidence="3">
    <location>
        <begin position="394"/>
        <end position="425"/>
    </location>
</feature>
<evidence type="ECO:0000313" key="4">
    <source>
        <dbReference type="EMBL" id="GAX22766.1"/>
    </source>
</evidence>
<dbReference type="InterPro" id="IPR000682">
    <property type="entry name" value="PCMT"/>
</dbReference>